<keyword evidence="5" id="KW-1185">Reference proteome</keyword>
<dbReference type="InterPro" id="IPR036873">
    <property type="entry name" value="Rhodanese-like_dom_sf"/>
</dbReference>
<keyword evidence="4" id="KW-0670">Pyruvate</keyword>
<keyword evidence="1 4" id="KW-0808">Transferase</keyword>
<evidence type="ECO:0000256" key="2">
    <source>
        <dbReference type="ARBA" id="ARBA00022737"/>
    </source>
</evidence>
<dbReference type="InterPro" id="IPR001763">
    <property type="entry name" value="Rhodanese-like_dom"/>
</dbReference>
<evidence type="ECO:0000313" key="5">
    <source>
        <dbReference type="Proteomes" id="UP000035058"/>
    </source>
</evidence>
<dbReference type="Proteomes" id="UP000035058">
    <property type="component" value="Unassembled WGS sequence"/>
</dbReference>
<dbReference type="AlphaFoldDB" id="K6X703"/>
<keyword evidence="2" id="KW-0677">Repeat</keyword>
<name>K6X703_9ACTN</name>
<feature type="domain" description="Rhodanese" evidence="3">
    <location>
        <begin position="173"/>
        <end position="277"/>
    </location>
</feature>
<accession>K6X703</accession>
<dbReference type="SUPFAM" id="SSF52821">
    <property type="entry name" value="Rhodanese/Cell cycle control phosphatase"/>
    <property type="match status" value="2"/>
</dbReference>
<dbReference type="GO" id="GO:0004792">
    <property type="term" value="F:thiosulfate-cyanide sulfurtransferase activity"/>
    <property type="evidence" value="ECO:0007669"/>
    <property type="project" value="InterPro"/>
</dbReference>
<dbReference type="EMBL" id="BAHE01000014">
    <property type="protein sequence ID" value="GAC00178.1"/>
    <property type="molecule type" value="Genomic_DNA"/>
</dbReference>
<dbReference type="PANTHER" id="PTHR11364">
    <property type="entry name" value="THIOSULFATE SULFERTANSFERASE"/>
    <property type="match status" value="1"/>
</dbReference>
<dbReference type="Pfam" id="PF00581">
    <property type="entry name" value="Rhodanese"/>
    <property type="match status" value="2"/>
</dbReference>
<dbReference type="PANTHER" id="PTHR11364:SF27">
    <property type="entry name" value="SULFURTRANSFERASE"/>
    <property type="match status" value="1"/>
</dbReference>
<reference evidence="4 5" key="1">
    <citation type="submission" date="2012-08" db="EMBL/GenBank/DDBJ databases">
        <title>Whole genome shotgun sequence of Gordonia namibiensis NBRC 108229.</title>
        <authorList>
            <person name="Isaki-Nakamura S."/>
            <person name="Hosoyama A."/>
            <person name="Tsuchikane K."/>
            <person name="Katsumata H."/>
            <person name="Baba S."/>
            <person name="Yamazaki S."/>
            <person name="Fujita N."/>
        </authorList>
    </citation>
    <scope>NUCLEOTIDE SEQUENCE [LARGE SCALE GENOMIC DNA]</scope>
    <source>
        <strain evidence="4 5">NBRC 108229</strain>
    </source>
</reference>
<sequence>MSGMTSAPLITPNELQKRLGEGRLRIVDATVHLSFDADGAHVASGRDTYLQGHLPGAVFLDQITELSDPNGEAPFAAASSEKFAAAVGAAGIGDDSTVVVYDTVNGIWATRLWWQFGLEGFDDVVVLDGGYGAWVAAGLPTETGESTYPAATFTAQRRPERIFSTDEVVAATADSSVLLVNALDRESFAGGHIPSSVNVPFGELVDESGSLKPLEELRGLFADAGALDPSVRPVTYCGGGIAATAAAFALKALGRDDVAVYDGSMNAWTADPDRPLASAESRS</sequence>
<organism evidence="4 5">
    <name type="scientific">Gordonia namibiensis NBRC 108229</name>
    <dbReference type="NCBI Taxonomy" id="1208314"/>
    <lineage>
        <taxon>Bacteria</taxon>
        <taxon>Bacillati</taxon>
        <taxon>Actinomycetota</taxon>
        <taxon>Actinomycetes</taxon>
        <taxon>Mycobacteriales</taxon>
        <taxon>Gordoniaceae</taxon>
        <taxon>Gordonia</taxon>
    </lineage>
</organism>
<proteinExistence type="predicted"/>
<dbReference type="CDD" id="cd01448">
    <property type="entry name" value="TST_Repeat_1"/>
    <property type="match status" value="1"/>
</dbReference>
<feature type="domain" description="Rhodanese" evidence="3">
    <location>
        <begin position="20"/>
        <end position="143"/>
    </location>
</feature>
<dbReference type="InterPro" id="IPR045078">
    <property type="entry name" value="TST/MPST-like"/>
</dbReference>
<protein>
    <submittedName>
        <fullName evidence="4">Putative 3-mercaptopyruvate sulfurtransferase</fullName>
    </submittedName>
</protein>
<dbReference type="PROSITE" id="PS00380">
    <property type="entry name" value="RHODANESE_1"/>
    <property type="match status" value="1"/>
</dbReference>
<gene>
    <name evidence="4" type="ORF">GONAM_14_00370</name>
</gene>
<evidence type="ECO:0000313" key="4">
    <source>
        <dbReference type="EMBL" id="GAC00178.1"/>
    </source>
</evidence>
<dbReference type="SMART" id="SM00450">
    <property type="entry name" value="RHOD"/>
    <property type="match status" value="2"/>
</dbReference>
<evidence type="ECO:0000259" key="3">
    <source>
        <dbReference type="PROSITE" id="PS50206"/>
    </source>
</evidence>
<dbReference type="Gene3D" id="3.40.250.10">
    <property type="entry name" value="Rhodanese-like domain"/>
    <property type="match status" value="2"/>
</dbReference>
<dbReference type="InterPro" id="IPR001307">
    <property type="entry name" value="Thiosulphate_STrfase_CS"/>
</dbReference>
<evidence type="ECO:0000256" key="1">
    <source>
        <dbReference type="ARBA" id="ARBA00022679"/>
    </source>
</evidence>
<comment type="caution">
    <text evidence="4">The sequence shown here is derived from an EMBL/GenBank/DDBJ whole genome shotgun (WGS) entry which is preliminary data.</text>
</comment>
<dbReference type="PROSITE" id="PS50206">
    <property type="entry name" value="RHODANESE_3"/>
    <property type="match status" value="2"/>
</dbReference>